<dbReference type="AlphaFoldDB" id="A0A9U8DUH7"/>
<dbReference type="RefSeq" id="XP_013061866.2">
    <property type="nucleotide sequence ID" value="XM_013206412.2"/>
</dbReference>
<dbReference type="Proteomes" id="UP001165740">
    <property type="component" value="Chromosome 4"/>
</dbReference>
<keyword evidence="1" id="KW-1133">Transmembrane helix</keyword>
<name>A0A9U8DUH7_BIOGL</name>
<dbReference type="RefSeq" id="XP_055881380.1">
    <property type="nucleotide sequence ID" value="XM_056025405.1"/>
</dbReference>
<keyword evidence="1" id="KW-0472">Membrane</keyword>
<dbReference type="InterPro" id="IPR016187">
    <property type="entry name" value="CTDL_fold"/>
</dbReference>
<dbReference type="InterPro" id="IPR016186">
    <property type="entry name" value="C-type_lectin-like/link_sf"/>
</dbReference>
<evidence type="ECO:0000313" key="5">
    <source>
        <dbReference type="RefSeq" id="XP_013061866.2"/>
    </source>
</evidence>
<dbReference type="GeneID" id="106051248"/>
<feature type="transmembrane region" description="Helical" evidence="1">
    <location>
        <begin position="110"/>
        <end position="130"/>
    </location>
</feature>
<dbReference type="KEGG" id="bgt:106051248"/>
<dbReference type="PROSITE" id="PS50041">
    <property type="entry name" value="C_TYPE_LECTIN_2"/>
    <property type="match status" value="1"/>
</dbReference>
<keyword evidence="3" id="KW-1185">Reference proteome</keyword>
<feature type="domain" description="C-type lectin" evidence="2">
    <location>
        <begin position="188"/>
        <end position="311"/>
    </location>
</feature>
<evidence type="ECO:0000256" key="1">
    <source>
        <dbReference type="SAM" id="Phobius"/>
    </source>
</evidence>
<dbReference type="InterPro" id="IPR001304">
    <property type="entry name" value="C-type_lectin-like"/>
</dbReference>
<dbReference type="OrthoDB" id="6110379at2759"/>
<evidence type="ECO:0000313" key="4">
    <source>
        <dbReference type="RefSeq" id="XP_013061865.2"/>
    </source>
</evidence>
<proteinExistence type="predicted"/>
<dbReference type="Gene3D" id="3.10.100.10">
    <property type="entry name" value="Mannose-Binding Protein A, subunit A"/>
    <property type="match status" value="1"/>
</dbReference>
<reference evidence="4 5" key="1">
    <citation type="submission" date="2025-04" db="UniProtKB">
        <authorList>
            <consortium name="RefSeq"/>
        </authorList>
    </citation>
    <scope>IDENTIFICATION</scope>
</reference>
<organism evidence="3 4">
    <name type="scientific">Biomphalaria glabrata</name>
    <name type="common">Bloodfluke planorb</name>
    <name type="synonym">Freshwater snail</name>
    <dbReference type="NCBI Taxonomy" id="6526"/>
    <lineage>
        <taxon>Eukaryota</taxon>
        <taxon>Metazoa</taxon>
        <taxon>Spiralia</taxon>
        <taxon>Lophotrochozoa</taxon>
        <taxon>Mollusca</taxon>
        <taxon>Gastropoda</taxon>
        <taxon>Heterobranchia</taxon>
        <taxon>Euthyneura</taxon>
        <taxon>Panpulmonata</taxon>
        <taxon>Hygrophila</taxon>
        <taxon>Lymnaeoidea</taxon>
        <taxon>Planorbidae</taxon>
        <taxon>Biomphalaria</taxon>
    </lineage>
</organism>
<keyword evidence="1" id="KW-0812">Transmembrane</keyword>
<evidence type="ECO:0000313" key="6">
    <source>
        <dbReference type="RefSeq" id="XP_055881380.1"/>
    </source>
</evidence>
<accession>A0A9U8DUH7</accession>
<protein>
    <submittedName>
        <fullName evidence="4 5">Uncharacterized protein LOC106051248</fullName>
    </submittedName>
</protein>
<sequence>MNSYKAALYAGRLKQSSQTVKPLVPMISQETDPIYKHKFQTASMTSIAANTLLKNKNSILYQHSPEFELARLEAGMKYEPVSVYPEKDNDFWEVETFTSAFNQLSTFNKVLLFVALGLILLTILMIPVLIGTVSFGHELEARLNKVIQDERELLDIGHQLEATLNNLLTVIEDSFLSDSLVADLKLKTNDTCFCLYNQQIAWNDAREFCLKLGNGVHLREIYSQDDDSLMPLFQNTNLTRGIWLGGSNLMNQSVWLWDYTRTPISQWDNNPSIQWDLSVGSKLCLGVFKGDNANYKLNGVECDDEKSFLCSAKLVDSACVC</sequence>
<dbReference type="SUPFAM" id="SSF56436">
    <property type="entry name" value="C-type lectin-like"/>
    <property type="match status" value="1"/>
</dbReference>
<evidence type="ECO:0000259" key="2">
    <source>
        <dbReference type="PROSITE" id="PS50041"/>
    </source>
</evidence>
<gene>
    <name evidence="4 5 6" type="primary">LOC106051248</name>
</gene>
<dbReference type="CDD" id="cd00037">
    <property type="entry name" value="CLECT"/>
    <property type="match status" value="1"/>
</dbReference>
<dbReference type="RefSeq" id="XP_013061865.2">
    <property type="nucleotide sequence ID" value="XM_013206411.2"/>
</dbReference>
<evidence type="ECO:0000313" key="3">
    <source>
        <dbReference type="Proteomes" id="UP001165740"/>
    </source>
</evidence>